<reference evidence="1" key="1">
    <citation type="journal article" date="2014" name="Front. Microbiol.">
        <title>High frequency of phylogenetically diverse reductive dehalogenase-homologous genes in deep subseafloor sedimentary metagenomes.</title>
        <authorList>
            <person name="Kawai M."/>
            <person name="Futagami T."/>
            <person name="Toyoda A."/>
            <person name="Takaki Y."/>
            <person name="Nishi S."/>
            <person name="Hori S."/>
            <person name="Arai W."/>
            <person name="Tsubouchi T."/>
            <person name="Morono Y."/>
            <person name="Uchiyama I."/>
            <person name="Ito T."/>
            <person name="Fujiyama A."/>
            <person name="Inagaki F."/>
            <person name="Takami H."/>
        </authorList>
    </citation>
    <scope>NUCLEOTIDE SEQUENCE</scope>
    <source>
        <strain evidence="1">Expedition CK06-06</strain>
    </source>
</reference>
<dbReference type="AlphaFoldDB" id="X1DWH9"/>
<name>X1DWH9_9ZZZZ</name>
<dbReference type="EMBL" id="BARU01000758">
    <property type="protein sequence ID" value="GAH24597.1"/>
    <property type="molecule type" value="Genomic_DNA"/>
</dbReference>
<gene>
    <name evidence="1" type="ORF">S03H2_02315</name>
</gene>
<protein>
    <submittedName>
        <fullName evidence="1">Uncharacterized protein</fullName>
    </submittedName>
</protein>
<sequence>MEIKTITETSRTFEVVLDDKGKEKKACITQRKEADWGIHYEDLTDIEQSVGDFLIDTINVYMSTGNVLKAPIEVAYTTNEFRHWICPHCGKQNTTEKVEQGYPLPKCHFCKEQHDWGSQGD</sequence>
<proteinExistence type="predicted"/>
<comment type="caution">
    <text evidence="1">The sequence shown here is derived from an EMBL/GenBank/DDBJ whole genome shotgun (WGS) entry which is preliminary data.</text>
</comment>
<organism evidence="1">
    <name type="scientific">marine sediment metagenome</name>
    <dbReference type="NCBI Taxonomy" id="412755"/>
    <lineage>
        <taxon>unclassified sequences</taxon>
        <taxon>metagenomes</taxon>
        <taxon>ecological metagenomes</taxon>
    </lineage>
</organism>
<evidence type="ECO:0000313" key="1">
    <source>
        <dbReference type="EMBL" id="GAH24597.1"/>
    </source>
</evidence>
<accession>X1DWH9</accession>